<keyword evidence="7" id="KW-0547">Nucleotide-binding</keyword>
<feature type="transmembrane region" description="Helical" evidence="5">
    <location>
        <begin position="129"/>
        <end position="149"/>
    </location>
</feature>
<dbReference type="InterPro" id="IPR013525">
    <property type="entry name" value="ABC2_TM"/>
</dbReference>
<feature type="transmembrane region" description="Helical" evidence="5">
    <location>
        <begin position="20"/>
        <end position="39"/>
    </location>
</feature>
<dbReference type="GO" id="GO:0005524">
    <property type="term" value="F:ATP binding"/>
    <property type="evidence" value="ECO:0007669"/>
    <property type="project" value="UniProtKB-KW"/>
</dbReference>
<dbReference type="GO" id="GO:0140359">
    <property type="term" value="F:ABC-type transporter activity"/>
    <property type="evidence" value="ECO:0007669"/>
    <property type="project" value="InterPro"/>
</dbReference>
<evidence type="ECO:0000256" key="2">
    <source>
        <dbReference type="ARBA" id="ARBA00022692"/>
    </source>
</evidence>
<dbReference type="GO" id="GO:0016020">
    <property type="term" value="C:membrane"/>
    <property type="evidence" value="ECO:0007669"/>
    <property type="project" value="UniProtKB-SubCell"/>
</dbReference>
<protein>
    <submittedName>
        <fullName evidence="7">ABC transporter, ATP-binding protein</fullName>
    </submittedName>
</protein>
<keyword evidence="4 5" id="KW-0472">Membrane</keyword>
<dbReference type="Proteomes" id="UP000016638">
    <property type="component" value="Unassembled WGS sequence"/>
</dbReference>
<dbReference type="Pfam" id="PF01061">
    <property type="entry name" value="ABC2_membrane"/>
    <property type="match status" value="1"/>
</dbReference>
<evidence type="ECO:0000256" key="1">
    <source>
        <dbReference type="ARBA" id="ARBA00004141"/>
    </source>
</evidence>
<evidence type="ECO:0000313" key="7">
    <source>
        <dbReference type="EMBL" id="ERL09009.1"/>
    </source>
</evidence>
<dbReference type="eggNOG" id="COG0842">
    <property type="taxonomic scope" value="Bacteria"/>
</dbReference>
<name>U2T7I0_9ACTN</name>
<evidence type="ECO:0000256" key="3">
    <source>
        <dbReference type="ARBA" id="ARBA00022989"/>
    </source>
</evidence>
<organism evidence="7 8">
    <name type="scientific">Olsenella profusa F0195</name>
    <dbReference type="NCBI Taxonomy" id="1125712"/>
    <lineage>
        <taxon>Bacteria</taxon>
        <taxon>Bacillati</taxon>
        <taxon>Actinomycetota</taxon>
        <taxon>Coriobacteriia</taxon>
        <taxon>Coriobacteriales</taxon>
        <taxon>Atopobiaceae</taxon>
        <taxon>Olsenella</taxon>
    </lineage>
</organism>
<feature type="transmembrane region" description="Helical" evidence="5">
    <location>
        <begin position="155"/>
        <end position="173"/>
    </location>
</feature>
<proteinExistence type="predicted"/>
<feature type="transmembrane region" description="Helical" evidence="5">
    <location>
        <begin position="210"/>
        <end position="230"/>
    </location>
</feature>
<dbReference type="RefSeq" id="WP_021725706.1">
    <property type="nucleotide sequence ID" value="NZ_AWEZ01000037.1"/>
</dbReference>
<dbReference type="EMBL" id="AWEZ01000037">
    <property type="protein sequence ID" value="ERL09009.1"/>
    <property type="molecule type" value="Genomic_DNA"/>
</dbReference>
<reference evidence="7 8" key="1">
    <citation type="submission" date="2013-08" db="EMBL/GenBank/DDBJ databases">
        <authorList>
            <person name="Durkin A.S."/>
            <person name="Haft D.R."/>
            <person name="McCorrison J."/>
            <person name="Torralba M."/>
            <person name="Gillis M."/>
            <person name="Haft D.H."/>
            <person name="Methe B."/>
            <person name="Sutton G."/>
            <person name="Nelson K.E."/>
        </authorList>
    </citation>
    <scope>NUCLEOTIDE SEQUENCE [LARGE SCALE GENOMIC DNA]</scope>
    <source>
        <strain evidence="7 8">F0195</strain>
    </source>
</reference>
<keyword evidence="3 5" id="KW-1133">Transmembrane helix</keyword>
<keyword evidence="2 5" id="KW-0812">Transmembrane</keyword>
<evidence type="ECO:0000259" key="6">
    <source>
        <dbReference type="Pfam" id="PF01061"/>
    </source>
</evidence>
<dbReference type="STRING" id="1125712.HMPREF1316_2129"/>
<feature type="transmembrane region" description="Helical" evidence="5">
    <location>
        <begin position="91"/>
        <end position="117"/>
    </location>
</feature>
<keyword evidence="7" id="KW-0067">ATP-binding</keyword>
<keyword evidence="8" id="KW-1185">Reference proteome</keyword>
<comment type="subcellular location">
    <subcellularLocation>
        <location evidence="1">Membrane</location>
        <topology evidence="1">Multi-pass membrane protein</topology>
    </subcellularLocation>
</comment>
<evidence type="ECO:0000256" key="5">
    <source>
        <dbReference type="SAM" id="Phobius"/>
    </source>
</evidence>
<accession>U2T7I0</accession>
<evidence type="ECO:0000256" key="4">
    <source>
        <dbReference type="ARBA" id="ARBA00023136"/>
    </source>
</evidence>
<feature type="domain" description="ABC-2 type transporter transmembrane" evidence="6">
    <location>
        <begin position="20"/>
        <end position="201"/>
    </location>
</feature>
<dbReference type="AlphaFoldDB" id="U2T7I0"/>
<sequence length="246" mass="26535">MRWLRVCWFNLRQFCAVSHFAQTMVLVTTTTTLVQWLGIRVWGGNATVACMRAAMIGMWTTSVFSAGLLGFERHKGTLVHLVSDSRHTLATLALVVLSAATFGLVSFPAAWIAWALLSHIVVPLPNVGLVLLFWLACSSVSLVIASLFVLTPNAIAYEGLLLAPVMLVSGLLWPLADMPARMADVLRLAIPLAAPVEALLSTATEVPIPLSVLLGLISSLSWIVLAWVLGRLALRRALVSGTLEVM</sequence>
<comment type="caution">
    <text evidence="7">The sequence shown here is derived from an EMBL/GenBank/DDBJ whole genome shotgun (WGS) entry which is preliminary data.</text>
</comment>
<evidence type="ECO:0000313" key="8">
    <source>
        <dbReference type="Proteomes" id="UP000016638"/>
    </source>
</evidence>
<feature type="transmembrane region" description="Helical" evidence="5">
    <location>
        <begin position="51"/>
        <end position="71"/>
    </location>
</feature>
<gene>
    <name evidence="7" type="ORF">HMPREF1316_2129</name>
</gene>